<sequence>MDSKEHQIEDDLNSLDAEIHNRIENDHFEYDINLNDEHSHANAAQLALLVKRNKKLLDQMEELEDRLFDSEELKSTLQRKLNLVQKEVEDFRVLYQQRDAEHQKLAKELEAIQAKIATRSSERQEADDVRRELEHKIAILKTEAQENERAQAKADKAADEAESLRRRIGDVIDQKASRANELTELDKRKGDLEKKLEDAVVHNREYNSKTVADLEKVIDAERKRGQQAIDHVKRTLNARLRFLELQLEEGRENVTNFTKEKRSLEKQLKSAIKELEEEETLSNHLALRAEALSRQLTQLNATSSKAFKELGQQELTNYELSRQKDTLTAQLDAASYINAKLSDELPVAARAKLEEAKAQDKQKE</sequence>
<dbReference type="AlphaFoldDB" id="A0A6B2L810"/>
<evidence type="ECO:0000313" key="2">
    <source>
        <dbReference type="EMBL" id="NDV32987.1"/>
    </source>
</evidence>
<protein>
    <recommendedName>
        <fullName evidence="3">Myosin tail domain-containing protein</fullName>
    </recommendedName>
</protein>
<reference evidence="2" key="1">
    <citation type="journal article" date="2020" name="J. Eukaryot. Microbiol.">
        <title>De novo Sequencing, Assembly and Annotation of the Transcriptome for the Free-Living Testate Amoeba Arcella intermedia.</title>
        <authorList>
            <person name="Ribeiro G.M."/>
            <person name="Porfirio-Sousa A.L."/>
            <person name="Maurer-Alcala X.X."/>
            <person name="Katz L.A."/>
            <person name="Lahr D.J.G."/>
        </authorList>
    </citation>
    <scope>NUCLEOTIDE SEQUENCE</scope>
</reference>
<feature type="coiled-coil region" evidence="1">
    <location>
        <begin position="233"/>
        <end position="281"/>
    </location>
</feature>
<name>A0A6B2L810_9EUKA</name>
<proteinExistence type="predicted"/>
<accession>A0A6B2L810</accession>
<evidence type="ECO:0008006" key="3">
    <source>
        <dbReference type="Google" id="ProtNLM"/>
    </source>
</evidence>
<evidence type="ECO:0000256" key="1">
    <source>
        <dbReference type="SAM" id="Coils"/>
    </source>
</evidence>
<keyword evidence="1" id="KW-0175">Coiled coil</keyword>
<organism evidence="2">
    <name type="scientific">Arcella intermedia</name>
    <dbReference type="NCBI Taxonomy" id="1963864"/>
    <lineage>
        <taxon>Eukaryota</taxon>
        <taxon>Amoebozoa</taxon>
        <taxon>Tubulinea</taxon>
        <taxon>Elardia</taxon>
        <taxon>Arcellinida</taxon>
        <taxon>Sphaerothecina</taxon>
        <taxon>Arcellidae</taxon>
        <taxon>Arcella</taxon>
    </lineage>
</organism>
<feature type="coiled-coil region" evidence="1">
    <location>
        <begin position="46"/>
        <end position="174"/>
    </location>
</feature>
<dbReference type="EMBL" id="GIBP01004018">
    <property type="protein sequence ID" value="NDV32987.1"/>
    <property type="molecule type" value="Transcribed_RNA"/>
</dbReference>